<organism evidence="3 4">
    <name type="scientific">Mucilaginibacter pankratovii</name>
    <dbReference type="NCBI Taxonomy" id="2772110"/>
    <lineage>
        <taxon>Bacteria</taxon>
        <taxon>Pseudomonadati</taxon>
        <taxon>Bacteroidota</taxon>
        <taxon>Sphingobacteriia</taxon>
        <taxon>Sphingobacteriales</taxon>
        <taxon>Sphingobacteriaceae</taxon>
        <taxon>Mucilaginibacter</taxon>
    </lineage>
</organism>
<dbReference type="InterPro" id="IPR023393">
    <property type="entry name" value="START-like_dom_sf"/>
</dbReference>
<dbReference type="InterPro" id="IPR013538">
    <property type="entry name" value="ASHA1/2-like_C"/>
</dbReference>
<dbReference type="SUPFAM" id="SSF55961">
    <property type="entry name" value="Bet v1-like"/>
    <property type="match status" value="1"/>
</dbReference>
<evidence type="ECO:0000259" key="2">
    <source>
        <dbReference type="Pfam" id="PF08327"/>
    </source>
</evidence>
<protein>
    <submittedName>
        <fullName evidence="3">SRPBCC family protein</fullName>
    </submittedName>
</protein>
<feature type="domain" description="Activator of Hsp90 ATPase homologue 1/2-like C-terminal" evidence="2">
    <location>
        <begin position="16"/>
        <end position="142"/>
    </location>
</feature>
<reference evidence="3 4" key="1">
    <citation type="submission" date="2020-09" db="EMBL/GenBank/DDBJ databases">
        <title>Novel species of Mucilaginibacter isolated from a glacier on the Tibetan Plateau.</title>
        <authorList>
            <person name="Liu Q."/>
            <person name="Xin Y.-H."/>
        </authorList>
    </citation>
    <scope>NUCLEOTIDE SEQUENCE [LARGE SCALE GENOMIC DNA]</scope>
    <source>
        <strain evidence="3 4">ZT4R22</strain>
    </source>
</reference>
<comment type="similarity">
    <text evidence="1">Belongs to the AHA1 family.</text>
</comment>
<evidence type="ECO:0000256" key="1">
    <source>
        <dbReference type="ARBA" id="ARBA00006817"/>
    </source>
</evidence>
<dbReference type="EMBL" id="JACWMY010000002">
    <property type="protein sequence ID" value="MBD1363283.1"/>
    <property type="molecule type" value="Genomic_DNA"/>
</dbReference>
<sequence>MANSSKQPITIEATINAPIEIVWDLWIQPEHIVKWNNASDDWHTPKASNDLKVGGKFTATMAAKDGSMSFDFEGVYTKVEEYKLIEYTIADGRKVSVVFTKDDEDDEISKVVETFEPEGTHPVEMQRQGWQAILNNFKKYVEEN</sequence>
<keyword evidence="4" id="KW-1185">Reference proteome</keyword>
<evidence type="ECO:0000313" key="4">
    <source>
        <dbReference type="Proteomes" id="UP000606600"/>
    </source>
</evidence>
<dbReference type="Gene3D" id="3.30.530.20">
    <property type="match status" value="1"/>
</dbReference>
<dbReference type="Proteomes" id="UP000606600">
    <property type="component" value="Unassembled WGS sequence"/>
</dbReference>
<dbReference type="RefSeq" id="WP_191187938.1">
    <property type="nucleotide sequence ID" value="NZ_JACWMY010000002.1"/>
</dbReference>
<name>A0ABR7WLT1_9SPHI</name>
<comment type="caution">
    <text evidence="3">The sequence shown here is derived from an EMBL/GenBank/DDBJ whole genome shotgun (WGS) entry which is preliminary data.</text>
</comment>
<accession>A0ABR7WLT1</accession>
<gene>
    <name evidence="3" type="ORF">IDJ77_05605</name>
</gene>
<proteinExistence type="inferred from homology"/>
<dbReference type="Pfam" id="PF08327">
    <property type="entry name" value="AHSA1"/>
    <property type="match status" value="1"/>
</dbReference>
<evidence type="ECO:0000313" key="3">
    <source>
        <dbReference type="EMBL" id="MBD1363283.1"/>
    </source>
</evidence>
<dbReference type="CDD" id="cd08897">
    <property type="entry name" value="SRPBCC_CalC_Aha1-like_4"/>
    <property type="match status" value="1"/>
</dbReference>